<protein>
    <submittedName>
        <fullName evidence="5">Uncharacterized protein</fullName>
    </submittedName>
</protein>
<name>A0AAV5V649_9BILA</name>
<proteinExistence type="inferred from homology"/>
<gene>
    <name evidence="5" type="ORF">PFISCL1PPCAC_6377</name>
</gene>
<dbReference type="GO" id="GO:0007010">
    <property type="term" value="P:cytoskeleton organization"/>
    <property type="evidence" value="ECO:0007669"/>
    <property type="project" value="TreeGrafter"/>
</dbReference>
<evidence type="ECO:0000259" key="3">
    <source>
        <dbReference type="SMART" id="SM01292"/>
    </source>
</evidence>
<feature type="region of interest" description="Disordered" evidence="2">
    <location>
        <begin position="406"/>
        <end position="508"/>
    </location>
</feature>
<evidence type="ECO:0000256" key="1">
    <source>
        <dbReference type="ARBA" id="ARBA00007062"/>
    </source>
</evidence>
<feature type="domain" description="Far11/STRP N-terminal" evidence="3">
    <location>
        <begin position="75"/>
        <end position="504"/>
    </location>
</feature>
<dbReference type="InterPro" id="IPR021819">
    <property type="entry name" value="Far11/STRP_C"/>
</dbReference>
<reference evidence="5" key="1">
    <citation type="submission" date="2023-10" db="EMBL/GenBank/DDBJ databases">
        <title>Genome assembly of Pristionchus species.</title>
        <authorList>
            <person name="Yoshida K."/>
            <person name="Sommer R.J."/>
        </authorList>
    </citation>
    <scope>NUCLEOTIDE SEQUENCE</scope>
    <source>
        <strain evidence="5">RS5133</strain>
    </source>
</reference>
<dbReference type="Pfam" id="PF07923">
    <property type="entry name" value="N1221"/>
    <property type="match status" value="2"/>
</dbReference>
<sequence length="991" mass="113756">MEEDEEPKVMRRSSRPAFAEDVYGAKKDEPKSELCESSLAQRRSANLTKLKELREGIASNLPSLLHKEQPEMKDEQELEFTYDDCDSYQNELAELYSYSEMPDYSHNARAYRLIAEEKQIFTPFSSLSRSQQKAFIVEVVSRFESADDDIRLNSSRALLYILQGAYMDFVDEEDEPNKETKDEKDKGRGTGFHEIDCLIATVHMAYLAFEAGAYPGLTGLLRLELDVPFDILKEEPGSGRESKASAYSNSRSASNMDLSENELRCRRSATLADNENLRVILSCLYHLIESMRRPELIERVMGSAERRTAMAATRQRFLCELEEPVEQMGVPLLMILMDMCPPFYNGKAPHYPMRKVLLVMWKILLALLGGWEGLREGKKERREKAGLPEIEDTILVGQRMKASLVNDQDGHVSRARPRARLAMSRQVACTGEEEGDEIVSEGEGRSEDEDEKEEVKERTLTKGGRSNWGDNRWSGGSSSLSSRDEESGERTPTADSPSPLEKKNCGLKWRPKARKDDLETFIQNSRQKMFQYDLPGDTSTLFGLPPPFHASVHILEKHLYTSLSDLQMEQEEVLDKYPFSVKEKVELTRVEALYTQMLPNLSQYVVALLKVLLAAAPSNKAKNDTLNILCDVLTPETECSDVLSNSISLDHSTNTPLEDSLTLTIDIYRHKEVMVKATSAILLLLLKHLRLNHIYQFEFLAQHVSLGNGVPLILKFLDQNMQKYMQSKHELNPYNFPQAAIFFVRNNEFPQLNADNVEVFPSQTDGSSYSLWRNVFSSINLLRILNKITKWKHSRTMLLVVFKSAPILKRCLKIRLVNTIHSYNLFPNFYSPYYYYTILKLLKMQSRYLGRQWRRCNMDVITSIYSKLRHTLGDDWAFANENRTKSWHYRNIEVDLKAAIEKFNARRYGKMYPAFAIEHAEREANAKEEEESLGSISDFAPVDNSSQSLLGRKIELGDKFKKNYETWMEKEVMRSAIDWDLLLENSKGLIS</sequence>
<keyword evidence="6" id="KW-1185">Reference proteome</keyword>
<dbReference type="InterPro" id="IPR040185">
    <property type="entry name" value="Far11/STRP"/>
</dbReference>
<dbReference type="AlphaFoldDB" id="A0AAV5V649"/>
<dbReference type="GO" id="GO:0005829">
    <property type="term" value="C:cytosol"/>
    <property type="evidence" value="ECO:0007669"/>
    <property type="project" value="TreeGrafter"/>
</dbReference>
<evidence type="ECO:0000256" key="2">
    <source>
        <dbReference type="SAM" id="MobiDB-lite"/>
    </source>
</evidence>
<evidence type="ECO:0000259" key="4">
    <source>
        <dbReference type="SMART" id="SM01293"/>
    </source>
</evidence>
<organism evidence="5 6">
    <name type="scientific">Pristionchus fissidentatus</name>
    <dbReference type="NCBI Taxonomy" id="1538716"/>
    <lineage>
        <taxon>Eukaryota</taxon>
        <taxon>Metazoa</taxon>
        <taxon>Ecdysozoa</taxon>
        <taxon>Nematoda</taxon>
        <taxon>Chromadorea</taxon>
        <taxon>Rhabditida</taxon>
        <taxon>Rhabditina</taxon>
        <taxon>Diplogasteromorpha</taxon>
        <taxon>Diplogasteroidea</taxon>
        <taxon>Neodiplogasteridae</taxon>
        <taxon>Pristionchus</taxon>
    </lineage>
</organism>
<evidence type="ECO:0000313" key="5">
    <source>
        <dbReference type="EMBL" id="GMT15080.1"/>
    </source>
</evidence>
<dbReference type="SMART" id="SM01293">
    <property type="entry name" value="DUF3402"/>
    <property type="match status" value="1"/>
</dbReference>
<dbReference type="Pfam" id="PF11882">
    <property type="entry name" value="DUF3402"/>
    <property type="match status" value="2"/>
</dbReference>
<evidence type="ECO:0000313" key="6">
    <source>
        <dbReference type="Proteomes" id="UP001432322"/>
    </source>
</evidence>
<dbReference type="PANTHER" id="PTHR13239:SF4">
    <property type="entry name" value="AT25231P"/>
    <property type="match status" value="1"/>
</dbReference>
<feature type="compositionally biased region" description="Low complexity" evidence="2">
    <location>
        <begin position="472"/>
        <end position="481"/>
    </location>
</feature>
<dbReference type="PANTHER" id="PTHR13239">
    <property type="entry name" value="PROTEIN REQUIRED FOR HYPHAL ANASTOMOSIS HAM-2"/>
    <property type="match status" value="1"/>
</dbReference>
<dbReference type="Proteomes" id="UP001432322">
    <property type="component" value="Unassembled WGS sequence"/>
</dbReference>
<feature type="compositionally biased region" description="Basic and acidic residues" evidence="2">
    <location>
        <begin position="23"/>
        <end position="34"/>
    </location>
</feature>
<comment type="caution">
    <text evidence="5">The sequence shown here is derived from an EMBL/GenBank/DDBJ whole genome shotgun (WGS) entry which is preliminary data.</text>
</comment>
<dbReference type="EMBL" id="BTSY01000002">
    <property type="protein sequence ID" value="GMT15080.1"/>
    <property type="molecule type" value="Genomic_DNA"/>
</dbReference>
<dbReference type="InterPro" id="IPR012486">
    <property type="entry name" value="Far11/STRP_N"/>
</dbReference>
<feature type="domain" description="Far11/STRP C-terminal" evidence="4">
    <location>
        <begin position="545"/>
        <end position="964"/>
    </location>
</feature>
<comment type="similarity">
    <text evidence="1">Belongs to the STRIP family.</text>
</comment>
<accession>A0AAV5V649</accession>
<feature type="compositionally biased region" description="Acidic residues" evidence="2">
    <location>
        <begin position="431"/>
        <end position="452"/>
    </location>
</feature>
<feature type="region of interest" description="Disordered" evidence="2">
    <location>
        <begin position="1"/>
        <end position="38"/>
    </location>
</feature>
<dbReference type="SMART" id="SM01292">
    <property type="entry name" value="N1221"/>
    <property type="match status" value="1"/>
</dbReference>